<organism evidence="7 8">
    <name type="scientific">Methanoregula boonei (strain DSM 21154 / JCM 14090 / 6A8)</name>
    <dbReference type="NCBI Taxonomy" id="456442"/>
    <lineage>
        <taxon>Archaea</taxon>
        <taxon>Methanobacteriati</taxon>
        <taxon>Methanobacteriota</taxon>
        <taxon>Stenosarchaea group</taxon>
        <taxon>Methanomicrobia</taxon>
        <taxon>Methanomicrobiales</taxon>
        <taxon>Methanoregulaceae</taxon>
        <taxon>Methanoregula</taxon>
    </lineage>
</organism>
<keyword evidence="3" id="KW-0285">Flavoprotein</keyword>
<dbReference type="SUPFAM" id="SSF52218">
    <property type="entry name" value="Flavoproteins"/>
    <property type="match status" value="1"/>
</dbReference>
<dbReference type="PANTHER" id="PTHR43278:SF2">
    <property type="entry name" value="IRON-SULFUR FLAVOPROTEIN"/>
    <property type="match status" value="1"/>
</dbReference>
<keyword evidence="8" id="KW-1185">Reference proteome</keyword>
<gene>
    <name evidence="7" type="ordered locus">Mboo_0080</name>
</gene>
<dbReference type="Gene3D" id="3.40.50.360">
    <property type="match status" value="1"/>
</dbReference>
<dbReference type="GO" id="GO:0016491">
    <property type="term" value="F:oxidoreductase activity"/>
    <property type="evidence" value="ECO:0007669"/>
    <property type="project" value="InterPro"/>
</dbReference>
<dbReference type="GeneID" id="5411052"/>
<evidence type="ECO:0000313" key="8">
    <source>
        <dbReference type="Proteomes" id="UP000002408"/>
    </source>
</evidence>
<protein>
    <submittedName>
        <fullName evidence="7">NADPH-dependent FMN reductase</fullName>
    </submittedName>
</protein>
<dbReference type="Proteomes" id="UP000002408">
    <property type="component" value="Chromosome"/>
</dbReference>
<dbReference type="KEGG" id="mbn:Mboo_0080"/>
<accession>A7I4E3</accession>
<dbReference type="PANTHER" id="PTHR43278">
    <property type="entry name" value="NAD(P)H-DEPENDENT FMN-CONTAINING OXIDOREDUCTASE YWQN-RELATED"/>
    <property type="match status" value="1"/>
</dbReference>
<evidence type="ECO:0000256" key="5">
    <source>
        <dbReference type="ARBA" id="ARBA00038292"/>
    </source>
</evidence>
<dbReference type="EMBL" id="CP000780">
    <property type="protein sequence ID" value="ABS54604.1"/>
    <property type="molecule type" value="Genomic_DNA"/>
</dbReference>
<dbReference type="STRING" id="456442.Mboo_0080"/>
<evidence type="ECO:0000259" key="6">
    <source>
        <dbReference type="Pfam" id="PF03358"/>
    </source>
</evidence>
<evidence type="ECO:0000313" key="7">
    <source>
        <dbReference type="EMBL" id="ABS54604.1"/>
    </source>
</evidence>
<comment type="cofactor">
    <cofactor evidence="1">
        <name>FMN</name>
        <dbReference type="ChEBI" id="CHEBI:58210"/>
    </cofactor>
</comment>
<comment type="similarity">
    <text evidence="5">Belongs to the SsuE family. Isf subfamily.</text>
</comment>
<dbReference type="OrthoDB" id="9059at2157"/>
<dbReference type="InterPro" id="IPR005025">
    <property type="entry name" value="FMN_Rdtase-like_dom"/>
</dbReference>
<dbReference type="InterPro" id="IPR051796">
    <property type="entry name" value="ISF_SsuE-like"/>
</dbReference>
<dbReference type="HOGENOM" id="CLU_050993_4_1_2"/>
<sequence>MAPTIIGLLGSPLHEGNTAQLMARAVQGARDAGCTVELIPVTSLDFQGCQEMFFCRDHETCILDDDMQQVYPKFKGMDGLILATPVMTMGIPGTLKAFMDRFQVFFMAKYHRHESFIPRDRKPARAGIFISISGMDIPEVFVGAKLTTRAFFDIIDCRYQDELLVNGMDGILDITTRPDLLDAAYRKGFALGQSLAAPAGK</sequence>
<keyword evidence="4" id="KW-0288">FMN</keyword>
<feature type="domain" description="NADPH-dependent FMN reductase-like" evidence="6">
    <location>
        <begin position="4"/>
        <end position="110"/>
    </location>
</feature>
<proteinExistence type="inferred from homology"/>
<evidence type="ECO:0000256" key="2">
    <source>
        <dbReference type="ARBA" id="ARBA00001966"/>
    </source>
</evidence>
<comment type="cofactor">
    <cofactor evidence="2">
        <name>[4Fe-4S] cluster</name>
        <dbReference type="ChEBI" id="CHEBI:49883"/>
    </cofactor>
</comment>
<dbReference type="AlphaFoldDB" id="A7I4E3"/>
<dbReference type="eggNOG" id="arCOG02574">
    <property type="taxonomic scope" value="Archaea"/>
</dbReference>
<dbReference type="RefSeq" id="WP_011991092.1">
    <property type="nucleotide sequence ID" value="NC_009712.1"/>
</dbReference>
<evidence type="ECO:0000256" key="3">
    <source>
        <dbReference type="ARBA" id="ARBA00022630"/>
    </source>
</evidence>
<name>A7I4E3_METB6</name>
<dbReference type="InterPro" id="IPR029039">
    <property type="entry name" value="Flavoprotein-like_sf"/>
</dbReference>
<evidence type="ECO:0000256" key="4">
    <source>
        <dbReference type="ARBA" id="ARBA00022643"/>
    </source>
</evidence>
<dbReference type="Pfam" id="PF03358">
    <property type="entry name" value="FMN_red"/>
    <property type="match status" value="1"/>
</dbReference>
<evidence type="ECO:0000256" key="1">
    <source>
        <dbReference type="ARBA" id="ARBA00001917"/>
    </source>
</evidence>
<reference evidence="8" key="1">
    <citation type="journal article" date="2015" name="Microbiology">
        <title>Genome of Methanoregula boonei 6A8 reveals adaptations to oligotrophic peatland environments.</title>
        <authorList>
            <person name="Braeuer S."/>
            <person name="Cadillo-Quiroz H."/>
            <person name="Kyrpides N."/>
            <person name="Woyke T."/>
            <person name="Goodwin L."/>
            <person name="Detter C."/>
            <person name="Podell S."/>
            <person name="Yavitt J.B."/>
            <person name="Zinder S.H."/>
        </authorList>
    </citation>
    <scope>NUCLEOTIDE SEQUENCE [LARGE SCALE GENOMIC DNA]</scope>
    <source>
        <strain evidence="8">DSM 21154 / JCM 14090 / 6A8</strain>
    </source>
</reference>